<dbReference type="OrthoDB" id="648861at2759"/>
<name>A0A9W6ZY42_9STRA</name>
<reference evidence="7" key="1">
    <citation type="submission" date="2022-07" db="EMBL/GenBank/DDBJ databases">
        <title>Genome analysis of Parmales, a sister group of diatoms, reveals the evolutionary specialization of diatoms from phago-mixotrophs to photoautotrophs.</title>
        <authorList>
            <person name="Ban H."/>
            <person name="Sato S."/>
            <person name="Yoshikawa S."/>
            <person name="Kazumasa Y."/>
            <person name="Nakamura Y."/>
            <person name="Ichinomiya M."/>
            <person name="Saitoh K."/>
            <person name="Sato N."/>
            <person name="Blanc-Mathieu R."/>
            <person name="Endo H."/>
            <person name="Kuwata A."/>
            <person name="Ogata H."/>
        </authorList>
    </citation>
    <scope>NUCLEOTIDE SEQUENCE</scope>
</reference>
<keyword evidence="2 6" id="KW-0813">Transport</keyword>
<keyword evidence="3" id="KW-0812">Transmembrane</keyword>
<dbReference type="PANTHER" id="PTHR11660">
    <property type="entry name" value="SOLUTE CARRIER FAMILY 40 MEMBER"/>
    <property type="match status" value="1"/>
</dbReference>
<keyword evidence="5" id="KW-0472">Membrane</keyword>
<organism evidence="7 8">
    <name type="scientific">Triparma retinervis</name>
    <dbReference type="NCBI Taxonomy" id="2557542"/>
    <lineage>
        <taxon>Eukaryota</taxon>
        <taxon>Sar</taxon>
        <taxon>Stramenopiles</taxon>
        <taxon>Ochrophyta</taxon>
        <taxon>Bolidophyceae</taxon>
        <taxon>Parmales</taxon>
        <taxon>Triparmaceae</taxon>
        <taxon>Triparma</taxon>
    </lineage>
</organism>
<evidence type="ECO:0000256" key="6">
    <source>
        <dbReference type="RuleBase" id="RU365065"/>
    </source>
</evidence>
<protein>
    <recommendedName>
        <fullName evidence="6">Solute carrier family 40 member</fullName>
    </recommendedName>
</protein>
<dbReference type="GO" id="GO:0016020">
    <property type="term" value="C:membrane"/>
    <property type="evidence" value="ECO:0007669"/>
    <property type="project" value="UniProtKB-SubCell"/>
</dbReference>
<evidence type="ECO:0000313" key="7">
    <source>
        <dbReference type="EMBL" id="GMH59190.1"/>
    </source>
</evidence>
<dbReference type="PANTHER" id="PTHR11660:SF57">
    <property type="entry name" value="SOLUTE CARRIER FAMILY 40 MEMBER"/>
    <property type="match status" value="1"/>
</dbReference>
<comment type="function">
    <text evidence="6">May be involved in iron transport and iron homeostasis.</text>
</comment>
<evidence type="ECO:0000313" key="8">
    <source>
        <dbReference type="Proteomes" id="UP001165082"/>
    </source>
</evidence>
<proteinExistence type="inferred from homology"/>
<evidence type="ECO:0000256" key="5">
    <source>
        <dbReference type="ARBA" id="ARBA00023136"/>
    </source>
</evidence>
<comment type="similarity">
    <text evidence="6">Belongs to the ferroportin (FP) (TC 2.A.100) family. SLC40A subfamily.</text>
</comment>
<dbReference type="Proteomes" id="UP001165082">
    <property type="component" value="Unassembled WGS sequence"/>
</dbReference>
<dbReference type="Pfam" id="PF06963">
    <property type="entry name" value="FPN1"/>
    <property type="match status" value="1"/>
</dbReference>
<comment type="caution">
    <text evidence="7">The sequence shown here is derived from an EMBL/GenBank/DDBJ whole genome shotgun (WGS) entry which is preliminary data.</text>
</comment>
<evidence type="ECO:0000256" key="2">
    <source>
        <dbReference type="ARBA" id="ARBA00022448"/>
    </source>
</evidence>
<evidence type="ECO:0000256" key="4">
    <source>
        <dbReference type="ARBA" id="ARBA00022989"/>
    </source>
</evidence>
<comment type="subcellular location">
    <subcellularLocation>
        <location evidence="1 6">Membrane</location>
        <topology evidence="1 6">Multi-pass membrane protein</topology>
    </subcellularLocation>
</comment>
<dbReference type="EMBL" id="BRXZ01003649">
    <property type="protein sequence ID" value="GMH59190.1"/>
    <property type="molecule type" value="Genomic_DNA"/>
</dbReference>
<keyword evidence="8" id="KW-1185">Reference proteome</keyword>
<evidence type="ECO:0000256" key="3">
    <source>
        <dbReference type="ARBA" id="ARBA00022692"/>
    </source>
</evidence>
<keyword evidence="4" id="KW-1133">Transmembrane helix</keyword>
<gene>
    <name evidence="7" type="ORF">TrRE_jg6141</name>
</gene>
<evidence type="ECO:0000256" key="1">
    <source>
        <dbReference type="ARBA" id="ARBA00004141"/>
    </source>
</evidence>
<dbReference type="AlphaFoldDB" id="A0A9W6ZY42"/>
<keyword evidence="6" id="KW-0406">Ion transport</keyword>
<accession>A0A9W6ZY42</accession>
<dbReference type="InterPro" id="IPR009716">
    <property type="entry name" value="Ferroportin-1"/>
</dbReference>
<dbReference type="GO" id="GO:0005381">
    <property type="term" value="F:iron ion transmembrane transporter activity"/>
    <property type="evidence" value="ECO:0007669"/>
    <property type="project" value="UniProtKB-UniRule"/>
</dbReference>
<sequence length="104" mass="11104">MLVSYASQYVGDNDASLAMLVAGVCGSRVGLWSCLTDDAGKDPGGGERSSWGDPNSALCSAFEMLSYVMGIVWAKPEEFKNLIDISYAGMIGAAACYRVYWARS</sequence>